<gene>
    <name evidence="1" type="ORF">M8818_006176</name>
</gene>
<proteinExistence type="predicted"/>
<protein>
    <submittedName>
        <fullName evidence="1">Uncharacterized protein</fullName>
    </submittedName>
</protein>
<reference evidence="1" key="1">
    <citation type="submission" date="2024-02" db="EMBL/GenBank/DDBJ databases">
        <title>Metagenome Assembled Genome of Zalaria obscura JY119.</title>
        <authorList>
            <person name="Vighnesh L."/>
            <person name="Jagadeeshwari U."/>
            <person name="Venkata Ramana C."/>
            <person name="Sasikala C."/>
        </authorList>
    </citation>
    <scope>NUCLEOTIDE SEQUENCE</scope>
    <source>
        <strain evidence="1">JY119</strain>
    </source>
</reference>
<dbReference type="Proteomes" id="UP001320706">
    <property type="component" value="Unassembled WGS sequence"/>
</dbReference>
<sequence length="80" mass="8747">MSQSRGNQSGQPLIYKLIIIWPEAYRVMIPYAAQGAISDTMSDMYAKPPNPASYSTLMSVTGYTLALLYCLDKSYGAGSK</sequence>
<keyword evidence="2" id="KW-1185">Reference proteome</keyword>
<dbReference type="EMBL" id="JAMKPW020000038">
    <property type="protein sequence ID" value="KAK8200859.1"/>
    <property type="molecule type" value="Genomic_DNA"/>
</dbReference>
<name>A0ACC3S852_9PEZI</name>
<comment type="caution">
    <text evidence="1">The sequence shown here is derived from an EMBL/GenBank/DDBJ whole genome shotgun (WGS) entry which is preliminary data.</text>
</comment>
<accession>A0ACC3S852</accession>
<organism evidence="1 2">
    <name type="scientific">Zalaria obscura</name>
    <dbReference type="NCBI Taxonomy" id="2024903"/>
    <lineage>
        <taxon>Eukaryota</taxon>
        <taxon>Fungi</taxon>
        <taxon>Dikarya</taxon>
        <taxon>Ascomycota</taxon>
        <taxon>Pezizomycotina</taxon>
        <taxon>Dothideomycetes</taxon>
        <taxon>Dothideomycetidae</taxon>
        <taxon>Dothideales</taxon>
        <taxon>Zalariaceae</taxon>
        <taxon>Zalaria</taxon>
    </lineage>
</organism>
<evidence type="ECO:0000313" key="1">
    <source>
        <dbReference type="EMBL" id="KAK8200859.1"/>
    </source>
</evidence>
<evidence type="ECO:0000313" key="2">
    <source>
        <dbReference type="Proteomes" id="UP001320706"/>
    </source>
</evidence>